<reference evidence="22" key="1">
    <citation type="submission" date="2025-08" db="UniProtKB">
        <authorList>
            <consortium name="RefSeq"/>
        </authorList>
    </citation>
    <scope>IDENTIFICATION</scope>
    <source>
        <tissue evidence="22">Seedling</tissue>
    </source>
</reference>
<dbReference type="PROSITE" id="PS50011">
    <property type="entry name" value="PROTEIN_KINASE_DOM"/>
    <property type="match status" value="1"/>
</dbReference>
<keyword evidence="9" id="KW-1015">Disulfide bond</keyword>
<dbReference type="InterPro" id="IPR036426">
    <property type="entry name" value="Bulb-type_lectin_dom_sf"/>
</dbReference>
<dbReference type="EC" id="2.7.11.1" evidence="13"/>
<keyword evidence="7 13" id="KW-0418">Kinase</keyword>
<keyword evidence="8 13" id="KW-0067">ATP-binding</keyword>
<feature type="domain" description="Protein kinase" evidence="17">
    <location>
        <begin position="554"/>
        <end position="832"/>
    </location>
</feature>
<dbReference type="CDD" id="cd01098">
    <property type="entry name" value="PAN_AP_plant"/>
    <property type="match status" value="1"/>
</dbReference>
<dbReference type="PROSITE" id="PS50948">
    <property type="entry name" value="PAN"/>
    <property type="match status" value="1"/>
</dbReference>
<evidence type="ECO:0000256" key="11">
    <source>
        <dbReference type="ARBA" id="ARBA00047899"/>
    </source>
</evidence>
<sequence length="874" mass="98779">MNEVQLISYANIFNKKHFNHIMNYFTYAMIHYILLQLLIFRLCTCLDTISIKSHPIRDRDNNVLVSSEGTFALGFFSPGKSEYRYVGIWYHKFPEQTVVWVANRDNPINGSSGFLSIDTTNGNLVLHKAHRINQTVELVWSTNSSSACSPASDCAAQLLDSGNLVLLHNINKQAIWQSFDHPTDTMLSNMKLGIFRRTGQNRFLTSWKSEDDPGTGNCSYRIDPSGFPQLFLYKGQFPWWRGGPWNGNGWSGMPYAKVFSGEFSVNGTFVNDNNEISGMWSMLDSSILSRLVVYESGMVQRFMWSERAEPKWNGVWSAPMDRCDEYGHCSAFGLCDTSNAEQFECICLPGYQPRNPTQWYLRDPNQGCVRKPGSLICRKGEGFVKLENIKVPDTSDVEVISRGVSLKACEKECLRDCNCTAYARANISEGGSGCILWHGNLTDTRKFTTGGGQDFYIRVDEHELAKYTKKSKGLLSTKRTRTILVVSAVLVLFSIIFFAYWFLKRKTKGQRNLLLDANITSEESSIEKNLGESKRHPDLPFFDLRTLITATDNFSVANKLGQGGFGSVYKGQLVNGREIAVKRLSKHSGQGIEEFRNEVMLIAKLQHRNLVRLLACCIHKEEKMLIYEYLPNKSLDYFLFDATRRSNLDWTKWFEIVIGIARGILYLHQDSRLKIIHRDLKASNVLLDAAMIPKISDFGMARMFGDDQIQANTNRVVGTYGYMSPEYAMQGLYSTKSDVFSFGVLLLEIITGRKNTNYISGSPYPNLIGNIWELWKEGRVLDIVDPILRQPFSAQEEISKCIHIGLLCVQESATDRPTMSTVIFMLVNETTLPPPNTPAFIFLQKTSHNGDSSTSRSGEAASLNSVTITTLEAR</sequence>
<feature type="domain" description="Bulb-type lectin" evidence="19">
    <location>
        <begin position="49"/>
        <end position="179"/>
    </location>
</feature>
<keyword evidence="14" id="KW-0245">EGF-like domain</keyword>
<evidence type="ECO:0000256" key="13">
    <source>
        <dbReference type="PIRNR" id="PIRNR000641"/>
    </source>
</evidence>
<evidence type="ECO:0000259" key="19">
    <source>
        <dbReference type="PROSITE" id="PS50927"/>
    </source>
</evidence>
<evidence type="ECO:0000256" key="5">
    <source>
        <dbReference type="ARBA" id="ARBA00022729"/>
    </source>
</evidence>
<evidence type="ECO:0000256" key="8">
    <source>
        <dbReference type="ARBA" id="ARBA00022840"/>
    </source>
</evidence>
<dbReference type="PANTHER" id="PTHR27002:SF1095">
    <property type="entry name" value="G-TYPE LECTIN S-RECEPTOR-LIKE SERINE_THREONINE-PROTEIN KINASE RKS1"/>
    <property type="match status" value="1"/>
</dbReference>
<comment type="caution">
    <text evidence="14">Lacks conserved residue(s) required for the propagation of feature annotation.</text>
</comment>
<dbReference type="InterPro" id="IPR008271">
    <property type="entry name" value="Ser/Thr_kinase_AS"/>
</dbReference>
<evidence type="ECO:0000256" key="15">
    <source>
        <dbReference type="PROSITE-ProRule" id="PRU10141"/>
    </source>
</evidence>
<evidence type="ECO:0000256" key="2">
    <source>
        <dbReference type="ARBA" id="ARBA00022475"/>
    </source>
</evidence>
<comment type="subcellular location">
    <subcellularLocation>
        <location evidence="1">Cell membrane</location>
        <topology evidence="1">Single-pass type I membrane protein</topology>
    </subcellularLocation>
</comment>
<dbReference type="PROSITE" id="PS50927">
    <property type="entry name" value="BULB_LECTIN"/>
    <property type="match status" value="1"/>
</dbReference>
<evidence type="ECO:0000259" key="17">
    <source>
        <dbReference type="PROSITE" id="PS50011"/>
    </source>
</evidence>
<dbReference type="PROSITE" id="PS50026">
    <property type="entry name" value="EGF_3"/>
    <property type="match status" value="1"/>
</dbReference>
<dbReference type="SUPFAM" id="SSF56112">
    <property type="entry name" value="Protein kinase-like (PK-like)"/>
    <property type="match status" value="1"/>
</dbReference>
<dbReference type="InterPro" id="IPR001480">
    <property type="entry name" value="Bulb-type_lectin_dom"/>
</dbReference>
<dbReference type="InterPro" id="IPR011009">
    <property type="entry name" value="Kinase-like_dom_sf"/>
</dbReference>
<proteinExistence type="inferred from homology"/>
<dbReference type="InterPro" id="IPR000719">
    <property type="entry name" value="Prot_kinase_dom"/>
</dbReference>
<organism evidence="21 22">
    <name type="scientific">Ziziphus jujuba</name>
    <name type="common">Chinese jujube</name>
    <name type="synonym">Ziziphus sativa</name>
    <dbReference type="NCBI Taxonomy" id="326968"/>
    <lineage>
        <taxon>Eukaryota</taxon>
        <taxon>Viridiplantae</taxon>
        <taxon>Streptophyta</taxon>
        <taxon>Embryophyta</taxon>
        <taxon>Tracheophyta</taxon>
        <taxon>Spermatophyta</taxon>
        <taxon>Magnoliopsida</taxon>
        <taxon>eudicotyledons</taxon>
        <taxon>Gunneridae</taxon>
        <taxon>Pentapetalae</taxon>
        <taxon>rosids</taxon>
        <taxon>fabids</taxon>
        <taxon>Rosales</taxon>
        <taxon>Rhamnaceae</taxon>
        <taxon>Paliureae</taxon>
        <taxon>Ziziphus</taxon>
    </lineage>
</organism>
<evidence type="ECO:0000256" key="1">
    <source>
        <dbReference type="ARBA" id="ARBA00004251"/>
    </source>
</evidence>
<dbReference type="RefSeq" id="XP_048319085.2">
    <property type="nucleotide sequence ID" value="XM_048463128.2"/>
</dbReference>
<dbReference type="SUPFAM" id="SSF51110">
    <property type="entry name" value="alpha-D-mannose-specific plant lectins"/>
    <property type="match status" value="1"/>
</dbReference>
<evidence type="ECO:0000256" key="4">
    <source>
        <dbReference type="ARBA" id="ARBA00022679"/>
    </source>
</evidence>
<dbReference type="InterPro" id="IPR003609">
    <property type="entry name" value="Pan_app"/>
</dbReference>
<evidence type="ECO:0000256" key="10">
    <source>
        <dbReference type="ARBA" id="ARBA00023180"/>
    </source>
</evidence>
<evidence type="ECO:0000313" key="22">
    <source>
        <dbReference type="RefSeq" id="XP_048319085.2"/>
    </source>
</evidence>
<feature type="domain" description="EGF-like" evidence="18">
    <location>
        <begin position="319"/>
        <end position="357"/>
    </location>
</feature>
<feature type="transmembrane region" description="Helical" evidence="16">
    <location>
        <begin position="21"/>
        <end position="40"/>
    </location>
</feature>
<evidence type="ECO:0000313" key="21">
    <source>
        <dbReference type="Proteomes" id="UP001652623"/>
    </source>
</evidence>
<evidence type="ECO:0000259" key="20">
    <source>
        <dbReference type="PROSITE" id="PS50948"/>
    </source>
</evidence>
<evidence type="ECO:0000256" key="12">
    <source>
        <dbReference type="ARBA" id="ARBA00048679"/>
    </source>
</evidence>
<dbReference type="SMART" id="SM00220">
    <property type="entry name" value="S_TKc"/>
    <property type="match status" value="1"/>
</dbReference>
<feature type="domain" description="Apple" evidence="20">
    <location>
        <begin position="377"/>
        <end position="460"/>
    </location>
</feature>
<dbReference type="Gene3D" id="3.30.200.20">
    <property type="entry name" value="Phosphorylase Kinase, domain 1"/>
    <property type="match status" value="1"/>
</dbReference>
<dbReference type="Pfam" id="PF00954">
    <property type="entry name" value="S_locus_glycop"/>
    <property type="match status" value="1"/>
</dbReference>
<dbReference type="PROSITE" id="PS00107">
    <property type="entry name" value="PROTEIN_KINASE_ATP"/>
    <property type="match status" value="1"/>
</dbReference>
<keyword evidence="4 13" id="KW-0808">Transferase</keyword>
<dbReference type="InterPro" id="IPR000742">
    <property type="entry name" value="EGF"/>
</dbReference>
<keyword evidence="21" id="KW-1185">Reference proteome</keyword>
<dbReference type="PROSITE" id="PS00108">
    <property type="entry name" value="PROTEIN_KINASE_ST"/>
    <property type="match status" value="1"/>
</dbReference>
<dbReference type="InterPro" id="IPR024171">
    <property type="entry name" value="SRK-like_kinase"/>
</dbReference>
<keyword evidence="10" id="KW-0325">Glycoprotein</keyword>
<evidence type="ECO:0000259" key="18">
    <source>
        <dbReference type="PROSITE" id="PS50026"/>
    </source>
</evidence>
<feature type="binding site" evidence="15">
    <location>
        <position position="582"/>
    </location>
    <ligand>
        <name>ATP</name>
        <dbReference type="ChEBI" id="CHEBI:30616"/>
    </ligand>
</feature>
<comment type="similarity">
    <text evidence="13">Belongs to the protein kinase superfamily. Ser/Thr protein kinase family.</text>
</comment>
<evidence type="ECO:0000256" key="3">
    <source>
        <dbReference type="ARBA" id="ARBA00022527"/>
    </source>
</evidence>
<evidence type="ECO:0000256" key="16">
    <source>
        <dbReference type="SAM" id="Phobius"/>
    </source>
</evidence>
<gene>
    <name evidence="22" type="primary">LOC107428203</name>
</gene>
<keyword evidence="16" id="KW-0472">Membrane</keyword>
<keyword evidence="16" id="KW-1133">Transmembrane helix</keyword>
<keyword evidence="5" id="KW-0732">Signal</keyword>
<name>A0ABM3I289_ZIZJJ</name>
<dbReference type="CDD" id="cd00028">
    <property type="entry name" value="B_lectin"/>
    <property type="match status" value="1"/>
</dbReference>
<dbReference type="Pfam" id="PF07714">
    <property type="entry name" value="PK_Tyr_Ser-Thr"/>
    <property type="match status" value="1"/>
</dbReference>
<dbReference type="Gene3D" id="1.10.510.10">
    <property type="entry name" value="Transferase(Phosphotransferase) domain 1"/>
    <property type="match status" value="1"/>
</dbReference>
<dbReference type="Pfam" id="PF08276">
    <property type="entry name" value="PAN_2"/>
    <property type="match status" value="1"/>
</dbReference>
<evidence type="ECO:0000256" key="6">
    <source>
        <dbReference type="ARBA" id="ARBA00022741"/>
    </source>
</evidence>
<keyword evidence="6 13" id="KW-0547">Nucleotide-binding</keyword>
<dbReference type="PANTHER" id="PTHR27002">
    <property type="entry name" value="RECEPTOR-LIKE SERINE/THREONINE-PROTEIN KINASE SD1-8"/>
    <property type="match status" value="1"/>
</dbReference>
<dbReference type="Gene3D" id="2.90.10.10">
    <property type="entry name" value="Bulb-type lectin domain"/>
    <property type="match status" value="1"/>
</dbReference>
<dbReference type="Pfam" id="PF01453">
    <property type="entry name" value="B_lectin"/>
    <property type="match status" value="1"/>
</dbReference>
<evidence type="ECO:0000256" key="7">
    <source>
        <dbReference type="ARBA" id="ARBA00022777"/>
    </source>
</evidence>
<comment type="catalytic activity">
    <reaction evidence="12 13">
        <text>L-seryl-[protein] + ATP = O-phospho-L-seryl-[protein] + ADP + H(+)</text>
        <dbReference type="Rhea" id="RHEA:17989"/>
        <dbReference type="Rhea" id="RHEA-COMP:9863"/>
        <dbReference type="Rhea" id="RHEA-COMP:11604"/>
        <dbReference type="ChEBI" id="CHEBI:15378"/>
        <dbReference type="ChEBI" id="CHEBI:29999"/>
        <dbReference type="ChEBI" id="CHEBI:30616"/>
        <dbReference type="ChEBI" id="CHEBI:83421"/>
        <dbReference type="ChEBI" id="CHEBI:456216"/>
        <dbReference type="EC" id="2.7.11.1"/>
    </reaction>
</comment>
<dbReference type="InterPro" id="IPR000858">
    <property type="entry name" value="S_locus_glycoprot_dom"/>
</dbReference>
<dbReference type="GeneID" id="107428203"/>
<dbReference type="SMART" id="SM00108">
    <property type="entry name" value="B_lectin"/>
    <property type="match status" value="1"/>
</dbReference>
<protein>
    <recommendedName>
        <fullName evidence="13">Receptor-like serine/threonine-protein kinase</fullName>
        <ecNumber evidence="13">2.7.11.1</ecNumber>
    </recommendedName>
</protein>
<accession>A0ABM3I289</accession>
<keyword evidence="16" id="KW-0812">Transmembrane</keyword>
<evidence type="ECO:0000256" key="14">
    <source>
        <dbReference type="PROSITE-ProRule" id="PRU00076"/>
    </source>
</evidence>
<dbReference type="PIRSF" id="PIRSF000641">
    <property type="entry name" value="SRK"/>
    <property type="match status" value="1"/>
</dbReference>
<evidence type="ECO:0000256" key="9">
    <source>
        <dbReference type="ARBA" id="ARBA00023157"/>
    </source>
</evidence>
<feature type="transmembrane region" description="Helical" evidence="16">
    <location>
        <begin position="483"/>
        <end position="503"/>
    </location>
</feature>
<dbReference type="InterPro" id="IPR001245">
    <property type="entry name" value="Ser-Thr/Tyr_kinase_cat_dom"/>
</dbReference>
<keyword evidence="3 13" id="KW-0723">Serine/threonine-protein kinase</keyword>
<dbReference type="InterPro" id="IPR017441">
    <property type="entry name" value="Protein_kinase_ATP_BS"/>
</dbReference>
<dbReference type="SMART" id="SM00473">
    <property type="entry name" value="PAN_AP"/>
    <property type="match status" value="1"/>
</dbReference>
<keyword evidence="2" id="KW-1003">Cell membrane</keyword>
<comment type="catalytic activity">
    <reaction evidence="11 13">
        <text>L-threonyl-[protein] + ATP = O-phospho-L-threonyl-[protein] + ADP + H(+)</text>
        <dbReference type="Rhea" id="RHEA:46608"/>
        <dbReference type="Rhea" id="RHEA-COMP:11060"/>
        <dbReference type="Rhea" id="RHEA-COMP:11605"/>
        <dbReference type="ChEBI" id="CHEBI:15378"/>
        <dbReference type="ChEBI" id="CHEBI:30013"/>
        <dbReference type="ChEBI" id="CHEBI:30616"/>
        <dbReference type="ChEBI" id="CHEBI:61977"/>
        <dbReference type="ChEBI" id="CHEBI:456216"/>
        <dbReference type="EC" id="2.7.11.1"/>
    </reaction>
</comment>
<dbReference type="CDD" id="cd14066">
    <property type="entry name" value="STKc_IRAK"/>
    <property type="match status" value="1"/>
</dbReference>
<dbReference type="Proteomes" id="UP001652623">
    <property type="component" value="Chromosome 12"/>
</dbReference>